<dbReference type="AlphaFoldDB" id="A0A7J6VRW1"/>
<evidence type="ECO:0000256" key="6">
    <source>
        <dbReference type="ARBA" id="ARBA00022741"/>
    </source>
</evidence>
<dbReference type="OrthoDB" id="193931at2759"/>
<dbReference type="SUPFAM" id="SSF56112">
    <property type="entry name" value="Protein kinase-like (PK-like)"/>
    <property type="match status" value="1"/>
</dbReference>
<dbReference type="PROSITE" id="PS00107">
    <property type="entry name" value="PROTEIN_KINASE_ATP"/>
    <property type="match status" value="1"/>
</dbReference>
<dbReference type="GO" id="GO:0035556">
    <property type="term" value="P:intracellular signal transduction"/>
    <property type="evidence" value="ECO:0007669"/>
    <property type="project" value="TreeGrafter"/>
</dbReference>
<keyword evidence="3" id="KW-0963">Cytoplasm</keyword>
<accession>A0A7J6VRW1</accession>
<dbReference type="Gene3D" id="1.10.510.10">
    <property type="entry name" value="Transferase(Phosphotransferase) domain 1"/>
    <property type="match status" value="1"/>
</dbReference>
<proteinExistence type="inferred from homology"/>
<dbReference type="GO" id="GO:0005737">
    <property type="term" value="C:cytoplasm"/>
    <property type="evidence" value="ECO:0007669"/>
    <property type="project" value="UniProtKB-SubCell"/>
</dbReference>
<keyword evidence="16" id="KW-1185">Reference proteome</keyword>
<evidence type="ECO:0000313" key="16">
    <source>
        <dbReference type="Proteomes" id="UP000554482"/>
    </source>
</evidence>
<keyword evidence="7 15" id="KW-0418">Kinase</keyword>
<dbReference type="Pfam" id="PF00069">
    <property type="entry name" value="Pkinase"/>
    <property type="match status" value="1"/>
</dbReference>
<evidence type="ECO:0000256" key="9">
    <source>
        <dbReference type="ARBA" id="ARBA00047899"/>
    </source>
</evidence>
<evidence type="ECO:0000256" key="3">
    <source>
        <dbReference type="ARBA" id="ARBA00022490"/>
    </source>
</evidence>
<evidence type="ECO:0000256" key="2">
    <source>
        <dbReference type="ARBA" id="ARBA00012513"/>
    </source>
</evidence>
<dbReference type="EMBL" id="JABWDY010028684">
    <property type="protein sequence ID" value="KAF5186930.1"/>
    <property type="molecule type" value="Genomic_DNA"/>
</dbReference>
<evidence type="ECO:0000313" key="15">
    <source>
        <dbReference type="EMBL" id="KAF5186930.1"/>
    </source>
</evidence>
<dbReference type="PROSITE" id="PS00108">
    <property type="entry name" value="PROTEIN_KINASE_ST"/>
    <property type="match status" value="1"/>
</dbReference>
<dbReference type="GO" id="GO:0005524">
    <property type="term" value="F:ATP binding"/>
    <property type="evidence" value="ECO:0007669"/>
    <property type="project" value="UniProtKB-UniRule"/>
</dbReference>
<keyword evidence="5" id="KW-0808">Transferase</keyword>
<feature type="domain" description="UBA" evidence="14">
    <location>
        <begin position="284"/>
        <end position="324"/>
    </location>
</feature>
<dbReference type="FunFam" id="1.10.510.10:FF:001222">
    <property type="entry name" value="Serine/threonine-protein kinase ppk25"/>
    <property type="match status" value="1"/>
</dbReference>
<dbReference type="Pfam" id="PF00627">
    <property type="entry name" value="UBA"/>
    <property type="match status" value="1"/>
</dbReference>
<dbReference type="CDD" id="cd14335">
    <property type="entry name" value="UBA_SnRK1_plant"/>
    <property type="match status" value="1"/>
</dbReference>
<sequence>MDRRYSGEDIFLSRYKLGKIIGVGSFAKVKIAEHILTGHKVAVKIIKHEDIDEKVRREIYMIRSFLHPHVIRLYEVIETPRYLYVVQEYCESGELFDYVINKGRLQEKEARMFFQQIISGVHYCHKNGVAHRDLKLDNILLYSGNCNVKIIDFGLSNFMREGHPLKTICGTPNYAAPEVLCRKLYVGSKVDVWSCGIILYTLLCGKLPFDDENFPNLFKKIQAGNYTLPTFLSPGARDLISRIIVVDPMKRITIPEIQQHPWFKPGLPRYIVVPPPNPEQQANKIDESIVQEVIRMGYDRNQLIESLLSRKQNQETVAYYLQFDYRFRSTRGGYLGAEFPEITVVQQDRGSKSHFGVRRNGLLASSCEDILLRS</sequence>
<comment type="subcellular location">
    <subcellularLocation>
        <location evidence="1">Cytoplasm</location>
    </subcellularLocation>
</comment>
<keyword evidence="8 11" id="KW-0067">ATP-binding</keyword>
<dbReference type="PANTHER" id="PTHR24346">
    <property type="entry name" value="MAP/MICROTUBULE AFFINITY-REGULATING KINASE"/>
    <property type="match status" value="1"/>
</dbReference>
<evidence type="ECO:0000259" key="13">
    <source>
        <dbReference type="PROSITE" id="PS50011"/>
    </source>
</evidence>
<evidence type="ECO:0000256" key="12">
    <source>
        <dbReference type="RuleBase" id="RU000304"/>
    </source>
</evidence>
<keyword evidence="4 12" id="KW-0723">Serine/threonine-protein kinase</keyword>
<dbReference type="EC" id="2.7.11.1" evidence="2"/>
<dbReference type="PROSITE" id="PS50011">
    <property type="entry name" value="PROTEIN_KINASE_DOM"/>
    <property type="match status" value="1"/>
</dbReference>
<dbReference type="FunFam" id="3.30.200.20:FF:000003">
    <property type="entry name" value="Non-specific serine/threonine protein kinase"/>
    <property type="match status" value="1"/>
</dbReference>
<comment type="catalytic activity">
    <reaction evidence="10">
        <text>L-seryl-[protein] + ATP = O-phospho-L-seryl-[protein] + ADP + H(+)</text>
        <dbReference type="Rhea" id="RHEA:17989"/>
        <dbReference type="Rhea" id="RHEA-COMP:9863"/>
        <dbReference type="Rhea" id="RHEA-COMP:11604"/>
        <dbReference type="ChEBI" id="CHEBI:15378"/>
        <dbReference type="ChEBI" id="CHEBI:29999"/>
        <dbReference type="ChEBI" id="CHEBI:30616"/>
        <dbReference type="ChEBI" id="CHEBI:83421"/>
        <dbReference type="ChEBI" id="CHEBI:456216"/>
        <dbReference type="EC" id="2.7.11.1"/>
    </reaction>
</comment>
<evidence type="ECO:0000256" key="5">
    <source>
        <dbReference type="ARBA" id="ARBA00022679"/>
    </source>
</evidence>
<organism evidence="15 16">
    <name type="scientific">Thalictrum thalictroides</name>
    <name type="common">Rue-anemone</name>
    <name type="synonym">Anemone thalictroides</name>
    <dbReference type="NCBI Taxonomy" id="46969"/>
    <lineage>
        <taxon>Eukaryota</taxon>
        <taxon>Viridiplantae</taxon>
        <taxon>Streptophyta</taxon>
        <taxon>Embryophyta</taxon>
        <taxon>Tracheophyta</taxon>
        <taxon>Spermatophyta</taxon>
        <taxon>Magnoliopsida</taxon>
        <taxon>Ranunculales</taxon>
        <taxon>Ranunculaceae</taxon>
        <taxon>Thalictroideae</taxon>
        <taxon>Thalictrum</taxon>
    </lineage>
</organism>
<dbReference type="InterPro" id="IPR008271">
    <property type="entry name" value="Ser/Thr_kinase_AS"/>
</dbReference>
<feature type="binding site" evidence="11">
    <location>
        <position position="44"/>
    </location>
    <ligand>
        <name>ATP</name>
        <dbReference type="ChEBI" id="CHEBI:30616"/>
    </ligand>
</feature>
<dbReference type="GO" id="GO:0004674">
    <property type="term" value="F:protein serine/threonine kinase activity"/>
    <property type="evidence" value="ECO:0007669"/>
    <property type="project" value="UniProtKB-KW"/>
</dbReference>
<dbReference type="SMART" id="SM00165">
    <property type="entry name" value="UBA"/>
    <property type="match status" value="1"/>
</dbReference>
<dbReference type="InterPro" id="IPR017441">
    <property type="entry name" value="Protein_kinase_ATP_BS"/>
</dbReference>
<comment type="similarity">
    <text evidence="12">Belongs to the protein kinase superfamily.</text>
</comment>
<evidence type="ECO:0000256" key="8">
    <source>
        <dbReference type="ARBA" id="ARBA00022840"/>
    </source>
</evidence>
<comment type="caution">
    <text evidence="15">The sequence shown here is derived from an EMBL/GenBank/DDBJ whole genome shotgun (WGS) entry which is preliminary data.</text>
</comment>
<feature type="domain" description="Protein kinase" evidence="13">
    <location>
        <begin position="15"/>
        <end position="263"/>
    </location>
</feature>
<evidence type="ECO:0000256" key="4">
    <source>
        <dbReference type="ARBA" id="ARBA00022527"/>
    </source>
</evidence>
<gene>
    <name evidence="15" type="ORF">FRX31_023487</name>
</gene>
<dbReference type="Proteomes" id="UP000554482">
    <property type="component" value="Unassembled WGS sequence"/>
</dbReference>
<dbReference type="InterPro" id="IPR015940">
    <property type="entry name" value="UBA"/>
</dbReference>
<protein>
    <recommendedName>
        <fullName evidence="2">non-specific serine/threonine protein kinase</fullName>
        <ecNumber evidence="2">2.7.11.1</ecNumber>
    </recommendedName>
</protein>
<evidence type="ECO:0000256" key="1">
    <source>
        <dbReference type="ARBA" id="ARBA00004496"/>
    </source>
</evidence>
<evidence type="ECO:0000259" key="14">
    <source>
        <dbReference type="PROSITE" id="PS50030"/>
    </source>
</evidence>
<dbReference type="SMART" id="SM00220">
    <property type="entry name" value="S_TKc"/>
    <property type="match status" value="1"/>
</dbReference>
<reference evidence="15 16" key="1">
    <citation type="submission" date="2020-06" db="EMBL/GenBank/DDBJ databases">
        <title>Transcriptomic and genomic resources for Thalictrum thalictroides and T. hernandezii: Facilitating candidate gene discovery in an emerging model plant lineage.</title>
        <authorList>
            <person name="Arias T."/>
            <person name="Riano-Pachon D.M."/>
            <person name="Di Stilio V.S."/>
        </authorList>
    </citation>
    <scope>NUCLEOTIDE SEQUENCE [LARGE SCALE GENOMIC DNA]</scope>
    <source>
        <strain evidence="16">cv. WT478/WT964</strain>
        <tissue evidence="15">Leaves</tissue>
    </source>
</reference>
<keyword evidence="6 11" id="KW-0547">Nucleotide-binding</keyword>
<evidence type="ECO:0000256" key="7">
    <source>
        <dbReference type="ARBA" id="ARBA00022777"/>
    </source>
</evidence>
<evidence type="ECO:0000256" key="10">
    <source>
        <dbReference type="ARBA" id="ARBA00048679"/>
    </source>
</evidence>
<evidence type="ECO:0000256" key="11">
    <source>
        <dbReference type="PROSITE-ProRule" id="PRU10141"/>
    </source>
</evidence>
<comment type="catalytic activity">
    <reaction evidence="9">
        <text>L-threonyl-[protein] + ATP = O-phospho-L-threonyl-[protein] + ADP + H(+)</text>
        <dbReference type="Rhea" id="RHEA:46608"/>
        <dbReference type="Rhea" id="RHEA-COMP:11060"/>
        <dbReference type="Rhea" id="RHEA-COMP:11605"/>
        <dbReference type="ChEBI" id="CHEBI:15378"/>
        <dbReference type="ChEBI" id="CHEBI:30013"/>
        <dbReference type="ChEBI" id="CHEBI:30616"/>
        <dbReference type="ChEBI" id="CHEBI:61977"/>
        <dbReference type="ChEBI" id="CHEBI:456216"/>
        <dbReference type="EC" id="2.7.11.1"/>
    </reaction>
</comment>
<dbReference type="InterPro" id="IPR011009">
    <property type="entry name" value="Kinase-like_dom_sf"/>
</dbReference>
<dbReference type="PROSITE" id="PS50030">
    <property type="entry name" value="UBA"/>
    <property type="match status" value="1"/>
</dbReference>
<dbReference type="PANTHER" id="PTHR24346:SF82">
    <property type="entry name" value="KP78A-RELATED"/>
    <property type="match status" value="1"/>
</dbReference>
<name>A0A7J6VRW1_THATH</name>
<dbReference type="InterPro" id="IPR000719">
    <property type="entry name" value="Prot_kinase_dom"/>
</dbReference>